<sequence>MMWSLYSEKECLVGHLLLLAIVSAPEPERHPAAKSIQHHGPPCRISPCRCVEVAAAIHRATTAAIPPKSQLETLSLLITLLLPSPHRHHHCAAAVTTPLPSPLWCRHLIAATVGLGSGHKFVISGGSTMSLHSRRPPRSRTLTVVLVSLIRSGVCNADPCYLF</sequence>
<dbReference type="EMBL" id="CP039349">
    <property type="protein sequence ID" value="QCD93130.1"/>
    <property type="molecule type" value="Genomic_DNA"/>
</dbReference>
<keyword evidence="1" id="KW-0732">Signal</keyword>
<feature type="signal peptide" evidence="1">
    <location>
        <begin position="1"/>
        <end position="24"/>
    </location>
</feature>
<dbReference type="AlphaFoldDB" id="A0A4D6LXC0"/>
<organism evidence="2 3">
    <name type="scientific">Vigna unguiculata</name>
    <name type="common">Cowpea</name>
    <dbReference type="NCBI Taxonomy" id="3917"/>
    <lineage>
        <taxon>Eukaryota</taxon>
        <taxon>Viridiplantae</taxon>
        <taxon>Streptophyta</taxon>
        <taxon>Embryophyta</taxon>
        <taxon>Tracheophyta</taxon>
        <taxon>Spermatophyta</taxon>
        <taxon>Magnoliopsida</taxon>
        <taxon>eudicotyledons</taxon>
        <taxon>Gunneridae</taxon>
        <taxon>Pentapetalae</taxon>
        <taxon>rosids</taxon>
        <taxon>fabids</taxon>
        <taxon>Fabales</taxon>
        <taxon>Fabaceae</taxon>
        <taxon>Papilionoideae</taxon>
        <taxon>50 kb inversion clade</taxon>
        <taxon>NPAAA clade</taxon>
        <taxon>indigoferoid/millettioid clade</taxon>
        <taxon>Phaseoleae</taxon>
        <taxon>Vigna</taxon>
    </lineage>
</organism>
<evidence type="ECO:0000313" key="3">
    <source>
        <dbReference type="Proteomes" id="UP000501690"/>
    </source>
</evidence>
<dbReference type="Proteomes" id="UP000501690">
    <property type="component" value="Linkage Group LG5"/>
</dbReference>
<reference evidence="2 3" key="1">
    <citation type="submission" date="2019-04" db="EMBL/GenBank/DDBJ databases">
        <title>An improved genome assembly and genetic linkage map for asparagus bean, Vigna unguiculata ssp. sesquipedialis.</title>
        <authorList>
            <person name="Xia Q."/>
            <person name="Zhang R."/>
            <person name="Dong Y."/>
        </authorList>
    </citation>
    <scope>NUCLEOTIDE SEQUENCE [LARGE SCALE GENOMIC DNA]</scope>
    <source>
        <tissue evidence="2">Leaf</tissue>
    </source>
</reference>
<feature type="chain" id="PRO_5020025721" evidence="1">
    <location>
        <begin position="25"/>
        <end position="163"/>
    </location>
</feature>
<evidence type="ECO:0000313" key="2">
    <source>
        <dbReference type="EMBL" id="QCD93130.1"/>
    </source>
</evidence>
<protein>
    <submittedName>
        <fullName evidence="2">Uncharacterized protein</fullName>
    </submittedName>
</protein>
<proteinExistence type="predicted"/>
<keyword evidence="3" id="KW-1185">Reference proteome</keyword>
<accession>A0A4D6LXC0</accession>
<gene>
    <name evidence="2" type="ORF">DEO72_LG5g1201</name>
</gene>
<name>A0A4D6LXC0_VIGUN</name>
<evidence type="ECO:0000256" key="1">
    <source>
        <dbReference type="SAM" id="SignalP"/>
    </source>
</evidence>